<feature type="non-terminal residue" evidence="1">
    <location>
        <position position="416"/>
    </location>
</feature>
<keyword evidence="2" id="KW-1185">Reference proteome</keyword>
<evidence type="ECO:0000313" key="1">
    <source>
        <dbReference type="EMBL" id="KIK18544.1"/>
    </source>
</evidence>
<gene>
    <name evidence="1" type="ORF">PISMIDRAFT_109236</name>
</gene>
<dbReference type="Proteomes" id="UP000054018">
    <property type="component" value="Unassembled WGS sequence"/>
</dbReference>
<reference evidence="2" key="2">
    <citation type="submission" date="2015-01" db="EMBL/GenBank/DDBJ databases">
        <title>Evolutionary Origins and Diversification of the Mycorrhizal Mutualists.</title>
        <authorList>
            <consortium name="DOE Joint Genome Institute"/>
            <consortium name="Mycorrhizal Genomics Consortium"/>
            <person name="Kohler A."/>
            <person name="Kuo A."/>
            <person name="Nagy L.G."/>
            <person name="Floudas D."/>
            <person name="Copeland A."/>
            <person name="Barry K.W."/>
            <person name="Cichocki N."/>
            <person name="Veneault-Fourrey C."/>
            <person name="LaButti K."/>
            <person name="Lindquist E.A."/>
            <person name="Lipzen A."/>
            <person name="Lundell T."/>
            <person name="Morin E."/>
            <person name="Murat C."/>
            <person name="Riley R."/>
            <person name="Ohm R."/>
            <person name="Sun H."/>
            <person name="Tunlid A."/>
            <person name="Henrissat B."/>
            <person name="Grigoriev I.V."/>
            <person name="Hibbett D.S."/>
            <person name="Martin F."/>
        </authorList>
    </citation>
    <scope>NUCLEOTIDE SEQUENCE [LARGE SCALE GENOMIC DNA]</scope>
    <source>
        <strain evidence="2">441</strain>
    </source>
</reference>
<evidence type="ECO:0000313" key="2">
    <source>
        <dbReference type="Proteomes" id="UP000054018"/>
    </source>
</evidence>
<protein>
    <submittedName>
        <fullName evidence="1">Uncharacterized protein</fullName>
    </submittedName>
</protein>
<dbReference type="HOGENOM" id="CLU_027016_1_1_1"/>
<dbReference type="AlphaFoldDB" id="A0A0C9YXF1"/>
<dbReference type="STRING" id="765257.A0A0C9YXF1"/>
<dbReference type="OrthoDB" id="2687899at2759"/>
<organism evidence="1 2">
    <name type="scientific">Pisolithus microcarpus 441</name>
    <dbReference type="NCBI Taxonomy" id="765257"/>
    <lineage>
        <taxon>Eukaryota</taxon>
        <taxon>Fungi</taxon>
        <taxon>Dikarya</taxon>
        <taxon>Basidiomycota</taxon>
        <taxon>Agaricomycotina</taxon>
        <taxon>Agaricomycetes</taxon>
        <taxon>Agaricomycetidae</taxon>
        <taxon>Boletales</taxon>
        <taxon>Sclerodermatineae</taxon>
        <taxon>Pisolithaceae</taxon>
        <taxon>Pisolithus</taxon>
    </lineage>
</organism>
<proteinExistence type="predicted"/>
<dbReference type="EMBL" id="KN833802">
    <property type="protein sequence ID" value="KIK18544.1"/>
    <property type="molecule type" value="Genomic_DNA"/>
</dbReference>
<accession>A0A0C9YXF1</accession>
<name>A0A0C9YXF1_9AGAM</name>
<reference evidence="1 2" key="1">
    <citation type="submission" date="2014-04" db="EMBL/GenBank/DDBJ databases">
        <authorList>
            <consortium name="DOE Joint Genome Institute"/>
            <person name="Kuo A."/>
            <person name="Kohler A."/>
            <person name="Costa M.D."/>
            <person name="Nagy L.G."/>
            <person name="Floudas D."/>
            <person name="Copeland A."/>
            <person name="Barry K.W."/>
            <person name="Cichocki N."/>
            <person name="Veneault-Fourrey C."/>
            <person name="LaButti K."/>
            <person name="Lindquist E.A."/>
            <person name="Lipzen A."/>
            <person name="Lundell T."/>
            <person name="Morin E."/>
            <person name="Murat C."/>
            <person name="Sun H."/>
            <person name="Tunlid A."/>
            <person name="Henrissat B."/>
            <person name="Grigoriev I.V."/>
            <person name="Hibbett D.S."/>
            <person name="Martin F."/>
            <person name="Nordberg H.P."/>
            <person name="Cantor M.N."/>
            <person name="Hua S.X."/>
        </authorList>
    </citation>
    <scope>NUCLEOTIDE SEQUENCE [LARGE SCALE GENOMIC DNA]</scope>
    <source>
        <strain evidence="1 2">441</strain>
    </source>
</reference>
<sequence length="416" mass="46291">FCVMCRDGGDLWICNEKYCKRVVCNKCLVVPEEEKDKLTQDGVTFKCVTCHWTENQTNPQPYFVSPPSPTSTYIHNISSRGIPILAHPPVVQGSFQHAISSQVASLPTALVHLHMDNLEVGHAQVNIMNSYLQPYFPQGSYHFSQLPFNLATQESLHDYEKAAMDLAHSLSSFSRVVLFLTTHSDEERGDLFSGEVDGKPIASKVPECLQVLFNPLTKIIKGADVIFNVCGSVVTVQDSFNDLKEAAHKFMPRSMIFFDAQCLQLATTTPYLLSLLDSIVIQGFDIAKAVKFALSDCALLGRHSNIIAMIWRSEGQGVEKVEKVVVEKLIWTDKHIRPWGDYLPVQCPQCGTMQKWECGSAGKTITYECRYAECGVGRGPNKTSLPPKKFPYSIPPDAIPLTQGKKGTSSWLQITL</sequence>